<dbReference type="SMART" id="SM00273">
    <property type="entry name" value="ENTH"/>
    <property type="match status" value="1"/>
</dbReference>
<evidence type="ECO:0000256" key="1">
    <source>
        <dbReference type="SAM" id="MobiDB-lite"/>
    </source>
</evidence>
<dbReference type="InterPro" id="IPR008942">
    <property type="entry name" value="ENTH_VHS"/>
</dbReference>
<dbReference type="CDD" id="cd16989">
    <property type="entry name" value="ENTH_EpsinR"/>
    <property type="match status" value="1"/>
</dbReference>
<dbReference type="FunFam" id="1.25.40.90:FF:000006">
    <property type="entry name" value="Clathrin interactor 1"/>
    <property type="match status" value="1"/>
</dbReference>
<feature type="region of interest" description="Disordered" evidence="1">
    <location>
        <begin position="358"/>
        <end position="377"/>
    </location>
</feature>
<protein>
    <recommendedName>
        <fullName evidence="2">ENTH domain-containing protein</fullName>
    </recommendedName>
</protein>
<comment type="caution">
    <text evidence="3">The sequence shown here is derived from an EMBL/GenBank/DDBJ whole genome shotgun (WGS) entry which is preliminary data.</text>
</comment>
<reference evidence="3" key="1">
    <citation type="submission" date="2020-08" db="EMBL/GenBank/DDBJ databases">
        <title>Genome sequencing and assembly of the red palm weevil Rhynchophorus ferrugineus.</title>
        <authorList>
            <person name="Dias G.B."/>
            <person name="Bergman C.M."/>
            <person name="Manee M."/>
        </authorList>
    </citation>
    <scope>NUCLEOTIDE SEQUENCE</scope>
    <source>
        <strain evidence="3">AA-2017</strain>
        <tissue evidence="3">Whole larva</tissue>
    </source>
</reference>
<dbReference type="EMBL" id="JAACXV010014356">
    <property type="protein sequence ID" value="KAF7267989.1"/>
    <property type="molecule type" value="Genomic_DNA"/>
</dbReference>
<dbReference type="OrthoDB" id="4033880at2759"/>
<dbReference type="InterPro" id="IPR013809">
    <property type="entry name" value="ENTH"/>
</dbReference>
<accession>A0A834M7M1</accession>
<dbReference type="GO" id="GO:0005543">
    <property type="term" value="F:phospholipid binding"/>
    <property type="evidence" value="ECO:0007669"/>
    <property type="project" value="TreeGrafter"/>
</dbReference>
<dbReference type="InterPro" id="IPR038528">
    <property type="entry name" value="TEL2_C_sf"/>
</dbReference>
<proteinExistence type="predicted"/>
<dbReference type="PANTHER" id="PTHR12276:SF45">
    <property type="entry name" value="CLATHRIN INTERACTOR 1"/>
    <property type="match status" value="1"/>
</dbReference>
<dbReference type="GO" id="GO:0030125">
    <property type="term" value="C:clathrin vesicle coat"/>
    <property type="evidence" value="ECO:0007669"/>
    <property type="project" value="TreeGrafter"/>
</dbReference>
<dbReference type="Pfam" id="PF01417">
    <property type="entry name" value="ENTH"/>
    <property type="match status" value="1"/>
</dbReference>
<evidence type="ECO:0000259" key="2">
    <source>
        <dbReference type="PROSITE" id="PS50942"/>
    </source>
</evidence>
<dbReference type="GO" id="GO:0005886">
    <property type="term" value="C:plasma membrane"/>
    <property type="evidence" value="ECO:0007669"/>
    <property type="project" value="TreeGrafter"/>
</dbReference>
<dbReference type="GO" id="GO:0005768">
    <property type="term" value="C:endosome"/>
    <property type="evidence" value="ECO:0007669"/>
    <property type="project" value="TreeGrafter"/>
</dbReference>
<feature type="compositionally biased region" description="Acidic residues" evidence="1">
    <location>
        <begin position="208"/>
        <end position="221"/>
    </location>
</feature>
<name>A0A834M7M1_RHYFE</name>
<feature type="domain" description="ENTH" evidence="2">
    <location>
        <begin position="19"/>
        <end position="152"/>
    </location>
</feature>
<dbReference type="SUPFAM" id="SSF48464">
    <property type="entry name" value="ENTH/VHS domain"/>
    <property type="match status" value="1"/>
</dbReference>
<evidence type="ECO:0000313" key="4">
    <source>
        <dbReference type="Proteomes" id="UP000625711"/>
    </source>
</evidence>
<dbReference type="GO" id="GO:0006897">
    <property type="term" value="P:endocytosis"/>
    <property type="evidence" value="ECO:0007669"/>
    <property type="project" value="TreeGrafter"/>
</dbReference>
<organism evidence="3 4">
    <name type="scientific">Rhynchophorus ferrugineus</name>
    <name type="common">Red palm weevil</name>
    <name type="synonym">Curculio ferrugineus</name>
    <dbReference type="NCBI Taxonomy" id="354439"/>
    <lineage>
        <taxon>Eukaryota</taxon>
        <taxon>Metazoa</taxon>
        <taxon>Ecdysozoa</taxon>
        <taxon>Arthropoda</taxon>
        <taxon>Hexapoda</taxon>
        <taxon>Insecta</taxon>
        <taxon>Pterygota</taxon>
        <taxon>Neoptera</taxon>
        <taxon>Endopterygota</taxon>
        <taxon>Coleoptera</taxon>
        <taxon>Polyphaga</taxon>
        <taxon>Cucujiformia</taxon>
        <taxon>Curculionidae</taxon>
        <taxon>Dryophthorinae</taxon>
        <taxon>Rhynchophorus</taxon>
    </lineage>
</organism>
<dbReference type="PANTHER" id="PTHR12276">
    <property type="entry name" value="EPSIN/ENT-RELATED"/>
    <property type="match status" value="1"/>
</dbReference>
<dbReference type="Proteomes" id="UP000625711">
    <property type="component" value="Unassembled WGS sequence"/>
</dbReference>
<sequence length="1393" mass="158539">MENLFSLWKVREIADKVTNVVMNYTEIEAKVREATNDEAWGPTGALMQELAHATFTYEHFPEVMSMLWKRMLQDSKQHWRRTYKGLLVLNYLVRNGSERVVTSSREHIYDLRSLENYTFIDENGKDQGVNIRHKVKELIDFIQDDDRLREERKKAKKNKDKYIGMSSDMVGMRFGGSERWDEKPYTRSEFVDQEWDDSSTNRYRDKSYEEDEDRDNVDSDGEGSPRNGKSNNNTIKFKDEGRAGSPTSASQYTEKRVNLNLSSNITASPKRVQKPLKKVDLGAAANFGRDLTQSPLPRPPSGGGNADLFDDFDPRAGEKAEPIVTNDFGDFEAVFSGTAKTVASSTKTEDDFADFSSAFSTSSSTTPSSLLTSPTTPTVLPNVIPPTMGVPNQNLLMSANNVAQTQPASLLVGPPVQNNALMGGNLLGLGLGTATAQNPIQTASKNNEDLLGDLKDFGGLSIQPKPAVGNGNNNNINFGLSGGQGLLDNFDDETKSNTNSYRSGSRKKTTVQAQLEDSTVKTVERLRRISKISSQADIDNILDILDDVVTQFPVNNAQKLMLVDEIEYRDYAENHFKILLIELINLFDHSFPFQQGRMYDGVVKVFTVEDPDFFEITLLTLRDKINAGANVSCIVGCLETVLLGDGLFVDMVMNSYKDADESSWQIIVRLLISLPNRISNVLERDTPDLFVNKNYSNLLMYNFLKSVEFIVLVVFKEPKFLSNFNFGNLAYVLSKISIHFNDRNNCEPLNHFVDIVAQLTNKQSDKCPVYIRIFNKIFELLDKAGTEILAKLFLTRVDPRKYFIKNILDKDLINTDNWRYCLCTKIPLLTYPETNHEYLVPNLVVYLDSGTHKYLEALLLNLLRIWADKPAIKRTSVEHHLLISKYIVALVNCGCHFGFTETERKQIRDSFRKGISVHLECTVPVLRYSGMKTGEYIARCLSKEDDEKNDENELKFEYNNLKPDCLKAVNDLQYFIDLDFPSLYMKSSDIPDNVQDILTLLSNKADAEQQYVPPQRKLRIKRAPVRENELVILDPVKVKDYGITIIDNDFQIDSDDDLEPYDLSNDVPVPGKEPPAYLRDLRDNLVETEDPDVFALTLQHAESLVSEQLPNDDAKIGLEILEILINLDCKYYVDNFEELVFRGCVAITCVYPSIYAEYLCKEVHADVGKYSLVHRLMMLDILRQSAKCLSEIKPVNKTKEPEQKSTLRTNAKEASEVIRKRLESKTRYFHTHKAVKLEQKNRFADVAGYFFFPLLYGYNQNKLLSQQLVKDSDDFMLLIHFIDTLAIIMFCSENCNVVHRMAKESLHFSWFMRYHKDPKVKASVLHLIGSVVTVVPDFMLIDNFMNELFEIRLWLTELLNPNAHRGDPNLEVRHLAACTVAAIEHVLKNDVDE</sequence>
<feature type="region of interest" description="Disordered" evidence="1">
    <location>
        <begin position="288"/>
        <end position="308"/>
    </location>
</feature>
<dbReference type="Pfam" id="PF10193">
    <property type="entry name" value="Telomere_reg-2"/>
    <property type="match status" value="1"/>
</dbReference>
<keyword evidence="4" id="KW-1185">Reference proteome</keyword>
<dbReference type="Gene3D" id="1.25.40.720">
    <property type="entry name" value="Telomere length regulation protein 2, C-terminal domain"/>
    <property type="match status" value="2"/>
</dbReference>
<dbReference type="GO" id="GO:0030276">
    <property type="term" value="F:clathrin binding"/>
    <property type="evidence" value="ECO:0007669"/>
    <property type="project" value="TreeGrafter"/>
</dbReference>
<dbReference type="Gene3D" id="1.25.40.90">
    <property type="match status" value="1"/>
</dbReference>
<gene>
    <name evidence="3" type="ORF">GWI33_018833</name>
</gene>
<dbReference type="InterPro" id="IPR019337">
    <property type="entry name" value="Telomere_length_regulation_dom"/>
</dbReference>
<feature type="region of interest" description="Disordered" evidence="1">
    <location>
        <begin position="191"/>
        <end position="255"/>
    </location>
</feature>
<dbReference type="PROSITE" id="PS50942">
    <property type="entry name" value="ENTH"/>
    <property type="match status" value="1"/>
</dbReference>
<evidence type="ECO:0000313" key="3">
    <source>
        <dbReference type="EMBL" id="KAF7267989.1"/>
    </source>
</evidence>